<feature type="region of interest" description="Disordered" evidence="8">
    <location>
        <begin position="1109"/>
        <end position="1177"/>
    </location>
</feature>
<feature type="compositionally biased region" description="Pro residues" evidence="8">
    <location>
        <begin position="358"/>
        <end position="370"/>
    </location>
</feature>
<feature type="compositionally biased region" description="Basic residues" evidence="8">
    <location>
        <begin position="1168"/>
        <end position="1177"/>
    </location>
</feature>
<feature type="domain" description="PHD-type" evidence="9">
    <location>
        <begin position="788"/>
        <end position="839"/>
    </location>
</feature>
<keyword evidence="7" id="KW-0175">Coiled coil</keyword>
<protein>
    <recommendedName>
        <fullName evidence="9">PHD-type domain-containing protein</fullName>
    </recommendedName>
</protein>
<dbReference type="InterPro" id="IPR019787">
    <property type="entry name" value="Znf_PHD-finger"/>
</dbReference>
<feature type="region of interest" description="Disordered" evidence="8">
    <location>
        <begin position="930"/>
        <end position="961"/>
    </location>
</feature>
<feature type="region of interest" description="Disordered" evidence="8">
    <location>
        <begin position="121"/>
        <end position="148"/>
    </location>
</feature>
<feature type="region of interest" description="Disordered" evidence="8">
    <location>
        <begin position="454"/>
        <end position="783"/>
    </location>
</feature>
<evidence type="ECO:0000256" key="5">
    <source>
        <dbReference type="ARBA" id="ARBA00023242"/>
    </source>
</evidence>
<keyword evidence="5" id="KW-0539">Nucleus</keyword>
<dbReference type="SUPFAM" id="SSF57903">
    <property type="entry name" value="FYVE/PHD zinc finger"/>
    <property type="match status" value="1"/>
</dbReference>
<feature type="compositionally biased region" description="Low complexity" evidence="8">
    <location>
        <begin position="608"/>
        <end position="628"/>
    </location>
</feature>
<dbReference type="CDD" id="cd16039">
    <property type="entry name" value="PHD_SPP1"/>
    <property type="match status" value="1"/>
</dbReference>
<dbReference type="PANTHER" id="PTHR46174:SF1">
    <property type="entry name" value="CXXC-TYPE ZINC FINGER PROTEIN 1"/>
    <property type="match status" value="1"/>
</dbReference>
<dbReference type="AlphaFoldDB" id="A0A8H4VWF2"/>
<feature type="compositionally biased region" description="Low complexity" evidence="8">
    <location>
        <begin position="1121"/>
        <end position="1130"/>
    </location>
</feature>
<evidence type="ECO:0000259" key="9">
    <source>
        <dbReference type="PROSITE" id="PS50016"/>
    </source>
</evidence>
<feature type="compositionally biased region" description="Basic and acidic residues" evidence="8">
    <location>
        <begin position="318"/>
        <end position="328"/>
    </location>
</feature>
<proteinExistence type="predicted"/>
<feature type="compositionally biased region" description="Basic and acidic residues" evidence="8">
    <location>
        <begin position="207"/>
        <end position="223"/>
    </location>
</feature>
<feature type="compositionally biased region" description="Pro residues" evidence="8">
    <location>
        <begin position="532"/>
        <end position="541"/>
    </location>
</feature>
<keyword evidence="3 6" id="KW-0863">Zinc-finger</keyword>
<feature type="compositionally biased region" description="Polar residues" evidence="8">
    <location>
        <begin position="463"/>
        <end position="473"/>
    </location>
</feature>
<evidence type="ECO:0000256" key="4">
    <source>
        <dbReference type="ARBA" id="ARBA00022833"/>
    </source>
</evidence>
<feature type="compositionally biased region" description="Polar residues" evidence="8">
    <location>
        <begin position="542"/>
        <end position="551"/>
    </location>
</feature>
<accession>A0A8H4VWF2</accession>
<dbReference type="GO" id="GO:0048188">
    <property type="term" value="C:Set1C/COMPASS complex"/>
    <property type="evidence" value="ECO:0007669"/>
    <property type="project" value="InterPro"/>
</dbReference>
<dbReference type="GO" id="GO:0045893">
    <property type="term" value="P:positive regulation of DNA-templated transcription"/>
    <property type="evidence" value="ECO:0007669"/>
    <property type="project" value="TreeGrafter"/>
</dbReference>
<evidence type="ECO:0000256" key="1">
    <source>
        <dbReference type="ARBA" id="ARBA00004123"/>
    </source>
</evidence>
<gene>
    <name evidence="10" type="ORF">D9613_001845</name>
</gene>
<feature type="coiled-coil region" evidence="7">
    <location>
        <begin position="1079"/>
        <end position="1106"/>
    </location>
</feature>
<organism evidence="10 11">
    <name type="scientific">Agrocybe pediades</name>
    <dbReference type="NCBI Taxonomy" id="84607"/>
    <lineage>
        <taxon>Eukaryota</taxon>
        <taxon>Fungi</taxon>
        <taxon>Dikarya</taxon>
        <taxon>Basidiomycota</taxon>
        <taxon>Agaricomycotina</taxon>
        <taxon>Agaricomycetes</taxon>
        <taxon>Agaricomycetidae</taxon>
        <taxon>Agaricales</taxon>
        <taxon>Agaricineae</taxon>
        <taxon>Strophariaceae</taxon>
        <taxon>Agrocybe</taxon>
    </lineage>
</organism>
<feature type="compositionally biased region" description="Acidic residues" evidence="8">
    <location>
        <begin position="492"/>
        <end position="505"/>
    </location>
</feature>
<evidence type="ECO:0000313" key="10">
    <source>
        <dbReference type="EMBL" id="KAF4622845.1"/>
    </source>
</evidence>
<evidence type="ECO:0000256" key="3">
    <source>
        <dbReference type="ARBA" id="ARBA00022771"/>
    </source>
</evidence>
<dbReference type="InterPro" id="IPR037869">
    <property type="entry name" value="Spp1/CFP1"/>
</dbReference>
<evidence type="ECO:0000256" key="6">
    <source>
        <dbReference type="PROSITE-ProRule" id="PRU00146"/>
    </source>
</evidence>
<dbReference type="PROSITE" id="PS01359">
    <property type="entry name" value="ZF_PHD_1"/>
    <property type="match status" value="1"/>
</dbReference>
<keyword evidence="2" id="KW-0479">Metal-binding</keyword>
<dbReference type="InterPro" id="IPR011011">
    <property type="entry name" value="Znf_FYVE_PHD"/>
</dbReference>
<evidence type="ECO:0000256" key="7">
    <source>
        <dbReference type="SAM" id="Coils"/>
    </source>
</evidence>
<feature type="compositionally biased region" description="Low complexity" evidence="8">
    <location>
        <begin position="948"/>
        <end position="957"/>
    </location>
</feature>
<keyword evidence="4" id="KW-0862">Zinc</keyword>
<feature type="compositionally biased region" description="Low complexity" evidence="8">
    <location>
        <begin position="746"/>
        <end position="757"/>
    </location>
</feature>
<sequence length="1177" mass="129048">MASRRLDISSLLCDDTPPAFSPLEALVHAATEERKRLDASIDPPPTNPLDPRAFELERRRRIQNEEEELRQNDLERAHRIQQERELQDERRRFDIYERDRQREHEQRVRDDHFRDQIHLREEQERIHRHSLPHREQEPLDDRHRQHRPLSVVTPAISHLLLPRRSDPVLVNTPNNVNASPVIPSSLPDEPPRPIKKRRFSESPTRPFSDDKERIARERDKMHAGELGYGRTSDSPVPGPSHPPRRPGSGHGHTRKPVAVADLLADKEPPRVPDAHRVVSPLGGRRSPPGSQIGRAKAARKSDDHLLKEPPPPQLPSSEVKKIKEETKPPRPRTSSIPPAHSSPRPPQKADIRSKKAHNPPPPLPPPPPPAKTQTQIPKVQQDDAHEWFLQQYDEEPSPTTSTRPGPPHSPSPSLSPITSTVVAAIFSLPKSPPLSHKPLTPKAAAVATLEQELEDLVSEPMPASSSTLTSTIVKKQEKDMDLVDLAVSELVETLENDDDDDDVDDHDAKPTPAPMEVDVEDELLSLVDDRPPPPPPPPHSQPIPTAASSSVHPPPLSTSSSATAPARRLPGSAASSSHASASTSSAAQLATTTKPAPPTHRVISEARPISPTIMSTPPVSSISSAAAARQVPTKSTSERGSMPPPSTGTSSKKVSGDQSDSPAPPPTAVTSASSTTKKKKETTAKAAASKAKSSATGTPPVAPSKARAKQSGKGKKGANAESVPSVSAPSPVPLKTGKAAGPGKNVSSASRSRSASVMPASVGPESDTAKAEKREEEEESEDENEDDKLYCVCKTKYDEDRFMIACDKCDEWYHTQCVQMPDLEVDLVDQFICPPCIEKNPDLNLKTTYKQRCLYGLRHPNPDSPEACHKAARGAFSKYCSDECGVKYMQSRIDTWAKKGGKTEKLWESVKNAEKREGVVVCVEPADPKENGSISMEVDGPDSEAKPVKPQQRVVPPSKSKVAQETERLNNLLNNVIKLREEIKRGMEIMAWRERLLQLASERAETVGQCGWDQRLCLDDDEWADMGPSVLESYEDAKADVAKGDGGDTDMEMDNVEEQWWCPGKKVCDRHAGWQTVRLKDVCKEKEKKEEALEKLTTREREIRKNIEDMLDPQGIDKKNAANTTTTTSNKKTKDTTSGGPLKAANTKVVNGHVKSKAASAAGDASKKGKKRKAPAS</sequence>
<name>A0A8H4VWF2_9AGAR</name>
<feature type="compositionally biased region" description="Basic and acidic residues" evidence="8">
    <location>
        <begin position="132"/>
        <end position="143"/>
    </location>
</feature>
<dbReference type="Gene3D" id="3.30.40.10">
    <property type="entry name" value="Zinc/RING finger domain, C3HC4 (zinc finger)"/>
    <property type="match status" value="1"/>
</dbReference>
<keyword evidence="11" id="KW-1185">Reference proteome</keyword>
<feature type="region of interest" description="Disordered" evidence="8">
    <location>
        <begin position="166"/>
        <end position="416"/>
    </location>
</feature>
<dbReference type="Proteomes" id="UP000521872">
    <property type="component" value="Unassembled WGS sequence"/>
</dbReference>
<feature type="compositionally biased region" description="Basic and acidic residues" evidence="8">
    <location>
        <begin position="263"/>
        <end position="276"/>
    </location>
</feature>
<comment type="subcellular location">
    <subcellularLocation>
        <location evidence="1">Nucleus</location>
    </subcellularLocation>
</comment>
<feature type="compositionally biased region" description="Basic residues" evidence="8">
    <location>
        <begin position="706"/>
        <end position="716"/>
    </location>
</feature>
<dbReference type="InterPro" id="IPR013083">
    <property type="entry name" value="Znf_RING/FYVE/PHD"/>
</dbReference>
<dbReference type="Pfam" id="PF00628">
    <property type="entry name" value="PHD"/>
    <property type="match status" value="1"/>
</dbReference>
<dbReference type="PANTHER" id="PTHR46174">
    <property type="entry name" value="CXXC-TYPE ZINC FINGER PROTEIN 1"/>
    <property type="match status" value="1"/>
</dbReference>
<comment type="caution">
    <text evidence="10">The sequence shown here is derived from an EMBL/GenBank/DDBJ whole genome shotgun (WGS) entry which is preliminary data.</text>
</comment>
<feature type="region of interest" description="Disordered" evidence="8">
    <location>
        <begin position="34"/>
        <end position="54"/>
    </location>
</feature>
<dbReference type="InterPro" id="IPR001965">
    <property type="entry name" value="Znf_PHD"/>
</dbReference>
<evidence type="ECO:0000256" key="2">
    <source>
        <dbReference type="ARBA" id="ARBA00022723"/>
    </source>
</evidence>
<dbReference type="SMART" id="SM00249">
    <property type="entry name" value="PHD"/>
    <property type="match status" value="1"/>
</dbReference>
<dbReference type="GO" id="GO:0008270">
    <property type="term" value="F:zinc ion binding"/>
    <property type="evidence" value="ECO:0007669"/>
    <property type="project" value="UniProtKB-KW"/>
</dbReference>
<feature type="compositionally biased region" description="Low complexity" evidence="8">
    <location>
        <begin position="684"/>
        <end position="696"/>
    </location>
</feature>
<evidence type="ECO:0000256" key="8">
    <source>
        <dbReference type="SAM" id="MobiDB-lite"/>
    </source>
</evidence>
<evidence type="ECO:0000313" key="11">
    <source>
        <dbReference type="Proteomes" id="UP000521872"/>
    </source>
</evidence>
<dbReference type="EMBL" id="JAACJL010000001">
    <property type="protein sequence ID" value="KAF4622845.1"/>
    <property type="molecule type" value="Genomic_DNA"/>
</dbReference>
<feature type="compositionally biased region" description="Low complexity" evidence="8">
    <location>
        <begin position="557"/>
        <end position="593"/>
    </location>
</feature>
<reference evidence="10 11" key="1">
    <citation type="submission" date="2019-12" db="EMBL/GenBank/DDBJ databases">
        <authorList>
            <person name="Floudas D."/>
            <person name="Bentzer J."/>
            <person name="Ahren D."/>
            <person name="Johansson T."/>
            <person name="Persson P."/>
            <person name="Tunlid A."/>
        </authorList>
    </citation>
    <scope>NUCLEOTIDE SEQUENCE [LARGE SCALE GENOMIC DNA]</scope>
    <source>
        <strain evidence="10 11">CBS 102.39</strain>
    </source>
</reference>
<dbReference type="PROSITE" id="PS50016">
    <property type="entry name" value="ZF_PHD_2"/>
    <property type="match status" value="1"/>
</dbReference>
<dbReference type="InterPro" id="IPR019786">
    <property type="entry name" value="Zinc_finger_PHD-type_CS"/>
</dbReference>